<sequence>MKLTSLAAAAALALTGVSAPALAQDAGMTVGATVYGPQGGEVGTVEKIEGGNVIVNTGNLTATLPENVFGEGENGPTIGWNKADLENAIKSAEAEQQAAFEAALVPGHEIYSVDGILLGTVESVGEDGMVVVALTDADPVQLPKEQMTMAGEKLTFLATQADLMAAVSAQNPG</sequence>
<dbReference type="STRING" id="1267766.WYH_00983"/>
<name>A0A0F7KSC9_9SPHN</name>
<dbReference type="RefSeq" id="WP_053833397.1">
    <property type="nucleotide sequence ID" value="NZ_CP011452.2"/>
</dbReference>
<evidence type="ECO:0000313" key="2">
    <source>
        <dbReference type="Proteomes" id="UP000034392"/>
    </source>
</evidence>
<gene>
    <name evidence="1" type="ORF">WYH_00983</name>
</gene>
<keyword evidence="2" id="KW-1185">Reference proteome</keyword>
<dbReference type="KEGG" id="aay:WYH_00983"/>
<organism evidence="1 2">
    <name type="scientific">Croceibacterium atlanticum</name>
    <dbReference type="NCBI Taxonomy" id="1267766"/>
    <lineage>
        <taxon>Bacteria</taxon>
        <taxon>Pseudomonadati</taxon>
        <taxon>Pseudomonadota</taxon>
        <taxon>Alphaproteobacteria</taxon>
        <taxon>Sphingomonadales</taxon>
        <taxon>Erythrobacteraceae</taxon>
        <taxon>Croceibacterium</taxon>
    </lineage>
</organism>
<dbReference type="EMBL" id="CP011452">
    <property type="protein sequence ID" value="AKH42031.1"/>
    <property type="molecule type" value="Genomic_DNA"/>
</dbReference>
<accession>A0A0F7KSC9</accession>
<dbReference type="PATRIC" id="fig|1267766.3.peg.988"/>
<dbReference type="AlphaFoldDB" id="A0A0F7KSC9"/>
<dbReference type="Proteomes" id="UP000034392">
    <property type="component" value="Chromosome"/>
</dbReference>
<proteinExistence type="predicted"/>
<evidence type="ECO:0000313" key="1">
    <source>
        <dbReference type="EMBL" id="AKH42031.1"/>
    </source>
</evidence>
<reference evidence="1" key="1">
    <citation type="submission" date="2015-05" db="EMBL/GenBank/DDBJ databases">
        <title>The complete genome of Altererythrobacter atlanticus strain 26DY36.</title>
        <authorList>
            <person name="Wu Y.-H."/>
            <person name="Cheng H."/>
            <person name="Wu X.-W."/>
        </authorList>
    </citation>
    <scope>NUCLEOTIDE SEQUENCE [LARGE SCALE GENOMIC DNA]</scope>
    <source>
        <strain evidence="1">26DY36</strain>
    </source>
</reference>
<dbReference type="OrthoDB" id="7428500at2"/>
<protein>
    <submittedName>
        <fullName evidence="1">Uncharacterized protein</fullName>
    </submittedName>
</protein>